<comment type="caution">
    <text evidence="9">The sequence shown here is derived from an EMBL/GenBank/DDBJ whole genome shotgun (WGS) entry which is preliminary data.</text>
</comment>
<dbReference type="RefSeq" id="WP_378593700.1">
    <property type="nucleotide sequence ID" value="NZ_JBHSKD010000028.1"/>
</dbReference>
<reference evidence="10" key="1">
    <citation type="journal article" date="2019" name="Int. J. Syst. Evol. Microbiol.">
        <title>The Global Catalogue of Microorganisms (GCM) 10K type strain sequencing project: providing services to taxonomists for standard genome sequencing and annotation.</title>
        <authorList>
            <consortium name="The Broad Institute Genomics Platform"/>
            <consortium name="The Broad Institute Genome Sequencing Center for Infectious Disease"/>
            <person name="Wu L."/>
            <person name="Ma J."/>
        </authorList>
    </citation>
    <scope>NUCLEOTIDE SEQUENCE [LARGE SCALE GENOMIC DNA]</scope>
    <source>
        <strain evidence="10">DFY41</strain>
    </source>
</reference>
<dbReference type="Proteomes" id="UP001596087">
    <property type="component" value="Unassembled WGS sequence"/>
</dbReference>
<comment type="subcellular location">
    <subcellularLocation>
        <location evidence="1">Cell membrane</location>
        <topology evidence="1">Peripheral membrane protein</topology>
    </subcellularLocation>
</comment>
<keyword evidence="10" id="KW-1185">Reference proteome</keyword>
<dbReference type="SMART" id="SM00382">
    <property type="entry name" value="AAA"/>
    <property type="match status" value="1"/>
</dbReference>
<keyword evidence="7" id="KW-0472">Membrane</keyword>
<keyword evidence="6 9" id="KW-0067">ATP-binding</keyword>
<dbReference type="Pfam" id="PF00005">
    <property type="entry name" value="ABC_tran"/>
    <property type="match status" value="1"/>
</dbReference>
<feature type="domain" description="ABC transporter" evidence="8">
    <location>
        <begin position="8"/>
        <end position="249"/>
    </location>
</feature>
<dbReference type="NCBIfam" id="TIGR01727">
    <property type="entry name" value="oligo_HPY"/>
    <property type="match status" value="1"/>
</dbReference>
<dbReference type="SUPFAM" id="SSF52540">
    <property type="entry name" value="P-loop containing nucleoside triphosphate hydrolases"/>
    <property type="match status" value="1"/>
</dbReference>
<protein>
    <submittedName>
        <fullName evidence="9">ABC transporter ATP-binding protein</fullName>
    </submittedName>
</protein>
<dbReference type="InterPro" id="IPR050388">
    <property type="entry name" value="ABC_Ni/Peptide_Import"/>
</dbReference>
<evidence type="ECO:0000256" key="1">
    <source>
        <dbReference type="ARBA" id="ARBA00004202"/>
    </source>
</evidence>
<keyword evidence="5" id="KW-0547">Nucleotide-binding</keyword>
<evidence type="ECO:0000313" key="10">
    <source>
        <dbReference type="Proteomes" id="UP001596087"/>
    </source>
</evidence>
<evidence type="ECO:0000256" key="4">
    <source>
        <dbReference type="ARBA" id="ARBA00022475"/>
    </source>
</evidence>
<dbReference type="PANTHER" id="PTHR43297">
    <property type="entry name" value="OLIGOPEPTIDE TRANSPORT ATP-BINDING PROTEIN APPD"/>
    <property type="match status" value="1"/>
</dbReference>
<dbReference type="PANTHER" id="PTHR43297:SF2">
    <property type="entry name" value="DIPEPTIDE TRANSPORT ATP-BINDING PROTEIN DPPD"/>
    <property type="match status" value="1"/>
</dbReference>
<evidence type="ECO:0000256" key="5">
    <source>
        <dbReference type="ARBA" id="ARBA00022741"/>
    </source>
</evidence>
<dbReference type="GO" id="GO:0005524">
    <property type="term" value="F:ATP binding"/>
    <property type="evidence" value="ECO:0007669"/>
    <property type="project" value="UniProtKB-KW"/>
</dbReference>
<proteinExistence type="inferred from homology"/>
<name>A0ABW0BRI5_9ACTN</name>
<evidence type="ECO:0000256" key="2">
    <source>
        <dbReference type="ARBA" id="ARBA00005417"/>
    </source>
</evidence>
<dbReference type="InterPro" id="IPR013563">
    <property type="entry name" value="Oligopep_ABC_C"/>
</dbReference>
<keyword evidence="4" id="KW-1003">Cell membrane</keyword>
<gene>
    <name evidence="9" type="ORF">ACFPGP_22595</name>
</gene>
<dbReference type="InterPro" id="IPR003593">
    <property type="entry name" value="AAA+_ATPase"/>
</dbReference>
<organism evidence="9 10">
    <name type="scientific">Nocardioides taihuensis</name>
    <dbReference type="NCBI Taxonomy" id="1835606"/>
    <lineage>
        <taxon>Bacteria</taxon>
        <taxon>Bacillati</taxon>
        <taxon>Actinomycetota</taxon>
        <taxon>Actinomycetes</taxon>
        <taxon>Propionibacteriales</taxon>
        <taxon>Nocardioidaceae</taxon>
        <taxon>Nocardioides</taxon>
    </lineage>
</organism>
<keyword evidence="3" id="KW-0813">Transport</keyword>
<evidence type="ECO:0000256" key="7">
    <source>
        <dbReference type="ARBA" id="ARBA00023136"/>
    </source>
</evidence>
<dbReference type="EMBL" id="JBHSKD010000028">
    <property type="protein sequence ID" value="MFC5179482.1"/>
    <property type="molecule type" value="Genomic_DNA"/>
</dbReference>
<accession>A0ABW0BRI5</accession>
<dbReference type="InterPro" id="IPR027417">
    <property type="entry name" value="P-loop_NTPase"/>
</dbReference>
<dbReference type="Pfam" id="PF08352">
    <property type="entry name" value="oligo_HPY"/>
    <property type="match status" value="1"/>
</dbReference>
<sequence>MNAPAPLLEVTGLTVAIDAPGGTTYPVHDVSLRVANGEVVGVVGESGCGKSTLLRAVADVLPRGFSPVAGEVRLDGHRVERRSGAVAMIFQDPMTGLNPVMTVGEHVTEVPRRRDGLGRSQARDLAIHLLSEVGIEDAEERLGAYPHQLSGGLRQRVLIAAALSGNPELLLCDEPTTALDVTVQARFIALLRRIVADRGIGILYVTHDLPLLGTMCDRINVMYAGQVIERGSAMDVLRDPAHPYTAALLAAAPRLGAREQALASIPGQPPALTEGLTGCRFAPRCPHVADGCEAARGLGAPGEGHESGCVRVAELAPLTGRGAR</sequence>
<dbReference type="CDD" id="cd03257">
    <property type="entry name" value="ABC_NikE_OppD_transporters"/>
    <property type="match status" value="1"/>
</dbReference>
<dbReference type="PROSITE" id="PS50893">
    <property type="entry name" value="ABC_TRANSPORTER_2"/>
    <property type="match status" value="1"/>
</dbReference>
<evidence type="ECO:0000259" key="8">
    <source>
        <dbReference type="PROSITE" id="PS50893"/>
    </source>
</evidence>
<dbReference type="Gene3D" id="3.40.50.300">
    <property type="entry name" value="P-loop containing nucleotide triphosphate hydrolases"/>
    <property type="match status" value="1"/>
</dbReference>
<evidence type="ECO:0000256" key="6">
    <source>
        <dbReference type="ARBA" id="ARBA00022840"/>
    </source>
</evidence>
<dbReference type="InterPro" id="IPR003439">
    <property type="entry name" value="ABC_transporter-like_ATP-bd"/>
</dbReference>
<evidence type="ECO:0000313" key="9">
    <source>
        <dbReference type="EMBL" id="MFC5179482.1"/>
    </source>
</evidence>
<comment type="similarity">
    <text evidence="2">Belongs to the ABC transporter superfamily.</text>
</comment>
<evidence type="ECO:0000256" key="3">
    <source>
        <dbReference type="ARBA" id="ARBA00022448"/>
    </source>
</evidence>